<dbReference type="RefSeq" id="WP_275088464.1">
    <property type="nucleotide sequence ID" value="NZ_CP119078.1"/>
</dbReference>
<evidence type="ECO:0000313" key="3">
    <source>
        <dbReference type="Proteomes" id="UP001222087"/>
    </source>
</evidence>
<dbReference type="PANTHER" id="PTHR22946:SF12">
    <property type="entry name" value="CONIDIAL PIGMENT BIOSYNTHESIS PROTEIN AYG1 (AFU_ORTHOLOGUE AFUA_2G17550)"/>
    <property type="match status" value="1"/>
</dbReference>
<dbReference type="InterPro" id="IPR029058">
    <property type="entry name" value="AB_hydrolase_fold"/>
</dbReference>
<proteinExistence type="predicted"/>
<dbReference type="PANTHER" id="PTHR22946">
    <property type="entry name" value="DIENELACTONE HYDROLASE DOMAIN-CONTAINING PROTEIN-RELATED"/>
    <property type="match status" value="1"/>
</dbReference>
<name>A0ABY8APK2_9GAMM</name>
<evidence type="ECO:0000256" key="1">
    <source>
        <dbReference type="ARBA" id="ARBA00022801"/>
    </source>
</evidence>
<gene>
    <name evidence="2" type="ORF">PXX05_12170</name>
</gene>
<keyword evidence="1 2" id="KW-0378">Hydrolase</keyword>
<dbReference type="InterPro" id="IPR050261">
    <property type="entry name" value="FrsA_esterase"/>
</dbReference>
<evidence type="ECO:0000313" key="2">
    <source>
        <dbReference type="EMBL" id="WED42648.1"/>
    </source>
</evidence>
<dbReference type="Gene3D" id="3.40.50.1820">
    <property type="entry name" value="alpha/beta hydrolase"/>
    <property type="match status" value="1"/>
</dbReference>
<dbReference type="InterPro" id="IPR010520">
    <property type="entry name" value="FrsA-like"/>
</dbReference>
<accession>A0ABY8APK2</accession>
<keyword evidence="3" id="KW-1185">Reference proteome</keyword>
<dbReference type="EMBL" id="CP119078">
    <property type="protein sequence ID" value="WED42648.1"/>
    <property type="molecule type" value="Genomic_DNA"/>
</dbReference>
<organism evidence="2 3">
    <name type="scientific">Legionella cardiaca</name>
    <dbReference type="NCBI Taxonomy" id="1071983"/>
    <lineage>
        <taxon>Bacteria</taxon>
        <taxon>Pseudomonadati</taxon>
        <taxon>Pseudomonadota</taxon>
        <taxon>Gammaproteobacteria</taxon>
        <taxon>Legionellales</taxon>
        <taxon>Legionellaceae</taxon>
        <taxon>Legionella</taxon>
    </lineage>
</organism>
<dbReference type="Pfam" id="PF06500">
    <property type="entry name" value="FrsA-like"/>
    <property type="match status" value="1"/>
</dbReference>
<sequence>MSDLSRGTIKIRGFNDSELEFQLLRQLGSSAYGGASVGECFALRDEITNENPELWVKTFEKWGHLQRQDANNRAEKKHYVSAYEQYLKASNSFRAAEYYSPSRSEEHRKLGLLSRDCFQQAMKNSEYHFESFIFTLDDEKIPAYFICSKQEKTLQKTIIIVSGFDGTLEEEFCMRGIAGLQRGYNIILMAGPGQMDTLRLNSNTYFKPDYEKALSIVLDKLIHRKEVDPEKLALCGISFGGYFATRAACYESRIKALIANSPIINLYAYMSAFTGFDPLNDIPDAEDFSIADLASIPEEEMPKQLKAQTESLITRFGQKTFKETFRYLQKFTVTEALTNIQCPALALVGDAEGSEPEKQHQTFLEKTNAAEYRFGNSTGASMHCQVANPAFANAVMYDWLDEVFK</sequence>
<dbReference type="GO" id="GO:0016787">
    <property type="term" value="F:hydrolase activity"/>
    <property type="evidence" value="ECO:0007669"/>
    <property type="project" value="UniProtKB-KW"/>
</dbReference>
<protein>
    <submittedName>
        <fullName evidence="2">Alpha/beta hydrolase</fullName>
    </submittedName>
</protein>
<dbReference type="SUPFAM" id="SSF53474">
    <property type="entry name" value="alpha/beta-Hydrolases"/>
    <property type="match status" value="1"/>
</dbReference>
<dbReference type="Proteomes" id="UP001222087">
    <property type="component" value="Chromosome"/>
</dbReference>
<dbReference type="Gene3D" id="1.20.1440.110">
    <property type="entry name" value="acylaminoacyl peptidase"/>
    <property type="match status" value="1"/>
</dbReference>
<reference evidence="2 3" key="1">
    <citation type="submission" date="2023-02" db="EMBL/GenBank/DDBJ databases">
        <title>Genome Sequence of L. cardiaca H63T.</title>
        <authorList>
            <person name="Lopez A.E."/>
            <person name="Cianciotto N.P."/>
        </authorList>
    </citation>
    <scope>NUCLEOTIDE SEQUENCE [LARGE SCALE GENOMIC DNA]</scope>
    <source>
        <strain evidence="2 3">H63</strain>
    </source>
</reference>